<keyword evidence="12" id="KW-1185">Reference proteome</keyword>
<organism evidence="11 12">
    <name type="scientific">Kryptolebias marmoratus</name>
    <name type="common">Mangrove killifish</name>
    <name type="synonym">Rivulus marmoratus</name>
    <dbReference type="NCBI Taxonomy" id="37003"/>
    <lineage>
        <taxon>Eukaryota</taxon>
        <taxon>Metazoa</taxon>
        <taxon>Chordata</taxon>
        <taxon>Craniata</taxon>
        <taxon>Vertebrata</taxon>
        <taxon>Euteleostomi</taxon>
        <taxon>Actinopterygii</taxon>
        <taxon>Neopterygii</taxon>
        <taxon>Teleostei</taxon>
        <taxon>Neoteleostei</taxon>
        <taxon>Acanthomorphata</taxon>
        <taxon>Ovalentaria</taxon>
        <taxon>Atherinomorphae</taxon>
        <taxon>Cyprinodontiformes</taxon>
        <taxon>Rivulidae</taxon>
        <taxon>Kryptolebias</taxon>
    </lineage>
</organism>
<dbReference type="PANTHER" id="PTHR11506:SF30">
    <property type="entry name" value="LYSOSOME-ASSOCIATED MEMBRANE GLYCOPROTEIN 3"/>
    <property type="match status" value="1"/>
</dbReference>
<keyword evidence="6 8" id="KW-0472">Membrane</keyword>
<protein>
    <recommendedName>
        <fullName evidence="10">Lysosome-associated membrane glycoprotein 2-like luminal domain-containing protein</fullName>
    </recommendedName>
</protein>
<accession>A0A3Q3A6X6</accession>
<dbReference type="PRINTS" id="PR00336">
    <property type="entry name" value="LYSASSOCTDMP"/>
</dbReference>
<keyword evidence="2 8" id="KW-0812">Transmembrane</keyword>
<name>A0A3Q3A6X6_KRYMA</name>
<feature type="domain" description="Lysosome-associated membrane glycoprotein 2-like luminal" evidence="10">
    <location>
        <begin position="4"/>
        <end position="122"/>
    </location>
</feature>
<dbReference type="GO" id="GO:0072594">
    <property type="term" value="P:establishment of protein localization to organelle"/>
    <property type="evidence" value="ECO:0007669"/>
    <property type="project" value="TreeGrafter"/>
</dbReference>
<evidence type="ECO:0000313" key="12">
    <source>
        <dbReference type="Proteomes" id="UP000264800"/>
    </source>
</evidence>
<evidence type="ECO:0000256" key="3">
    <source>
        <dbReference type="ARBA" id="ARBA00022729"/>
    </source>
</evidence>
<feature type="transmembrane region" description="Helical" evidence="9">
    <location>
        <begin position="142"/>
        <end position="164"/>
    </location>
</feature>
<evidence type="ECO:0000259" key="10">
    <source>
        <dbReference type="Pfam" id="PF01299"/>
    </source>
</evidence>
<evidence type="ECO:0000256" key="7">
    <source>
        <dbReference type="ARBA" id="ARBA00023180"/>
    </source>
</evidence>
<feature type="disulfide bond" evidence="8">
    <location>
        <begin position="96"/>
        <end position="133"/>
    </location>
</feature>
<dbReference type="InterPro" id="IPR002000">
    <property type="entry name" value="Lysosome-assoc_membr_glycop"/>
</dbReference>
<keyword evidence="8" id="KW-1015">Disulfide bond</keyword>
<dbReference type="GO" id="GO:0005886">
    <property type="term" value="C:plasma membrane"/>
    <property type="evidence" value="ECO:0007669"/>
    <property type="project" value="TreeGrafter"/>
</dbReference>
<dbReference type="STRING" id="37003.ENSKMAP00000011695"/>
<dbReference type="GO" id="GO:0005765">
    <property type="term" value="C:lysosomal membrane"/>
    <property type="evidence" value="ECO:0007669"/>
    <property type="project" value="UniProtKB-SubCell"/>
</dbReference>
<dbReference type="Proteomes" id="UP000264800">
    <property type="component" value="Unplaced"/>
</dbReference>
<evidence type="ECO:0000256" key="2">
    <source>
        <dbReference type="ARBA" id="ARBA00022692"/>
    </source>
</evidence>
<evidence type="ECO:0000256" key="9">
    <source>
        <dbReference type="SAM" id="Phobius"/>
    </source>
</evidence>
<comment type="subcellular location">
    <subcellularLocation>
        <location evidence="1">Endosome membrane</location>
        <topology evidence="1">Single-pass type I membrane protein</topology>
    </subcellularLocation>
    <subcellularLocation>
        <location evidence="8">Lysosome membrane</location>
        <topology evidence="8">Single-pass type I membrane protein</topology>
    </subcellularLocation>
</comment>
<dbReference type="Gene3D" id="2.40.160.110">
    <property type="match status" value="1"/>
</dbReference>
<keyword evidence="4" id="KW-0967">Endosome</keyword>
<dbReference type="OMA" id="GPEVECW"/>
<reference evidence="11" key="1">
    <citation type="submission" date="2025-08" db="UniProtKB">
        <authorList>
            <consortium name="Ensembl"/>
        </authorList>
    </citation>
    <scope>IDENTIFICATION</scope>
</reference>
<dbReference type="GeneTree" id="ENSGT00950000182899"/>
<dbReference type="PROSITE" id="PS51407">
    <property type="entry name" value="LAMP_3"/>
    <property type="match status" value="1"/>
</dbReference>
<dbReference type="InterPro" id="IPR048528">
    <property type="entry name" value="Lamp2-like_luminal"/>
</dbReference>
<evidence type="ECO:0000256" key="4">
    <source>
        <dbReference type="ARBA" id="ARBA00022753"/>
    </source>
</evidence>
<evidence type="ECO:0000256" key="5">
    <source>
        <dbReference type="ARBA" id="ARBA00022989"/>
    </source>
</evidence>
<reference evidence="11" key="2">
    <citation type="submission" date="2025-09" db="UniProtKB">
        <authorList>
            <consortium name="Ensembl"/>
        </authorList>
    </citation>
    <scope>IDENTIFICATION</scope>
</reference>
<dbReference type="PANTHER" id="PTHR11506">
    <property type="entry name" value="LYSOSOME-ASSOCIATED MEMBRANE GLYCOPROTEIN"/>
    <property type="match status" value="1"/>
</dbReference>
<evidence type="ECO:0000256" key="6">
    <source>
        <dbReference type="ARBA" id="ARBA00023136"/>
    </source>
</evidence>
<proteinExistence type="inferred from homology"/>
<evidence type="ECO:0000313" key="11">
    <source>
        <dbReference type="Ensembl" id="ENSKMAP00000011695.1"/>
    </source>
</evidence>
<dbReference type="AlphaFoldDB" id="A0A3Q3A6X6"/>
<keyword evidence="3" id="KW-0732">Signal</keyword>
<keyword evidence="5 9" id="KW-1133">Transmembrane helix</keyword>
<keyword evidence="7" id="KW-0325">Glycoprotein</keyword>
<dbReference type="Ensembl" id="ENSKMAT00000011874.1">
    <property type="protein sequence ID" value="ENSKMAP00000011695.1"/>
    <property type="gene ID" value="ENSKMAG00000008804.1"/>
</dbReference>
<dbReference type="Pfam" id="PF01299">
    <property type="entry name" value="Lamp2-like_luminal"/>
    <property type="match status" value="1"/>
</dbReference>
<comment type="caution">
    <text evidence="8">Lacks conserved residue(s) required for the propagation of feature annotation.</text>
</comment>
<evidence type="ECO:0000256" key="8">
    <source>
        <dbReference type="PROSITE-ProRule" id="PRU00740"/>
    </source>
</evidence>
<evidence type="ECO:0000256" key="1">
    <source>
        <dbReference type="ARBA" id="ARBA00004530"/>
    </source>
</evidence>
<keyword evidence="8" id="KW-0458">Lysosome</keyword>
<sequence length="174" mass="19799">SDGRTCIRATMGAEYIITEKKTSWYFNLEPSVVRIVGSCGKEEARLSLTLPDSSASLQFTFRTFLSYFFSLTERNYSGSMTHKELFKTANNQSFRCQSDYLLMVSSELRIKLVPLQMQAFSIPSGQYGKENECWADFNKRSIPIIAGSVVVGIILCIVLIFLFIRDQHSGYERL</sequence>
<dbReference type="GO" id="GO:0031902">
    <property type="term" value="C:late endosome membrane"/>
    <property type="evidence" value="ECO:0007669"/>
    <property type="project" value="TreeGrafter"/>
</dbReference>
<comment type="similarity">
    <text evidence="8">Belongs to the LAMP family.</text>
</comment>